<evidence type="ECO:0000256" key="8">
    <source>
        <dbReference type="ARBA" id="ARBA00023014"/>
    </source>
</evidence>
<evidence type="ECO:0000256" key="6">
    <source>
        <dbReference type="ARBA" id="ARBA00022982"/>
    </source>
</evidence>
<evidence type="ECO:0000256" key="1">
    <source>
        <dbReference type="ARBA" id="ARBA00001927"/>
    </source>
</evidence>
<gene>
    <name evidence="11" type="ORF">SAMN05421819_2513</name>
</gene>
<keyword evidence="12" id="KW-1185">Reference proteome</keyword>
<dbReference type="PANTHER" id="PTHR42859">
    <property type="entry name" value="OXIDOREDUCTASE"/>
    <property type="match status" value="1"/>
</dbReference>
<dbReference type="SUPFAM" id="SSF54862">
    <property type="entry name" value="4Fe-4S ferredoxins"/>
    <property type="match status" value="1"/>
</dbReference>
<keyword evidence="7 9" id="KW-0408">Iron</keyword>
<dbReference type="InterPro" id="IPR017900">
    <property type="entry name" value="4Fe4S_Fe_S_CS"/>
</dbReference>
<evidence type="ECO:0000313" key="11">
    <source>
        <dbReference type="EMBL" id="SEG32556.1"/>
    </source>
</evidence>
<comment type="cofactor">
    <cofactor evidence="1">
        <name>[3Fe-4S] cluster</name>
        <dbReference type="ChEBI" id="CHEBI:21137"/>
    </cofactor>
</comment>
<keyword evidence="3 9" id="KW-0813">Transport</keyword>
<dbReference type="AlphaFoldDB" id="A0A1H5ZB21"/>
<dbReference type="Pfam" id="PF12838">
    <property type="entry name" value="Fer4_7"/>
    <property type="match status" value="1"/>
</dbReference>
<name>A0A1H5ZB21_9BACT</name>
<dbReference type="PROSITE" id="PS00198">
    <property type="entry name" value="4FE4S_FER_1"/>
    <property type="match status" value="1"/>
</dbReference>
<proteinExistence type="predicted"/>
<keyword evidence="6 9" id="KW-0249">Electron transport</keyword>
<keyword evidence="5 9" id="KW-0479">Metal-binding</keyword>
<feature type="domain" description="4Fe-4S ferredoxin-type" evidence="10">
    <location>
        <begin position="39"/>
        <end position="68"/>
    </location>
</feature>
<comment type="function">
    <text evidence="9">Ferredoxins are iron-sulfur proteins that transfer electrons in a wide variety of metabolic reactions.</text>
</comment>
<keyword evidence="8 9" id="KW-0411">Iron-sulfur</keyword>
<dbReference type="Proteomes" id="UP000236728">
    <property type="component" value="Unassembled WGS sequence"/>
</dbReference>
<sequence>MAYVIAEPCIGTKDRACVDACPVDCIHPKADEAGGDTAEQLFIDPVECIDCGACVPVCPVSAIYAGDDLPEKWEEFKDKAAAHFGR</sequence>
<evidence type="ECO:0000256" key="2">
    <source>
        <dbReference type="ARBA" id="ARBA00001966"/>
    </source>
</evidence>
<dbReference type="RefSeq" id="WP_103933412.1">
    <property type="nucleotide sequence ID" value="NZ_FNVA01000004.1"/>
</dbReference>
<dbReference type="PRINTS" id="PR00354">
    <property type="entry name" value="7FE8SFRDOXIN"/>
</dbReference>
<dbReference type="GO" id="GO:0046872">
    <property type="term" value="F:metal ion binding"/>
    <property type="evidence" value="ECO:0007669"/>
    <property type="project" value="UniProtKB-UniRule"/>
</dbReference>
<evidence type="ECO:0000256" key="7">
    <source>
        <dbReference type="ARBA" id="ARBA00023004"/>
    </source>
</evidence>
<dbReference type="Gene3D" id="3.30.70.20">
    <property type="match status" value="1"/>
</dbReference>
<accession>A0A1H5ZB21</accession>
<protein>
    <recommendedName>
        <fullName evidence="9">Ferredoxin</fullName>
    </recommendedName>
</protein>
<dbReference type="PANTHER" id="PTHR42859:SF2">
    <property type="entry name" value="FERREDOXIN"/>
    <property type="match status" value="1"/>
</dbReference>
<comment type="cofactor">
    <cofactor evidence="2 9">
        <name>[4Fe-4S] cluster</name>
        <dbReference type="ChEBI" id="CHEBI:49883"/>
    </cofactor>
</comment>
<dbReference type="GO" id="GO:0051539">
    <property type="term" value="F:4 iron, 4 sulfur cluster binding"/>
    <property type="evidence" value="ECO:0007669"/>
    <property type="project" value="UniProtKB-UniRule"/>
</dbReference>
<evidence type="ECO:0000256" key="4">
    <source>
        <dbReference type="ARBA" id="ARBA00022485"/>
    </source>
</evidence>
<reference evidence="11 12" key="1">
    <citation type="submission" date="2016-10" db="EMBL/GenBank/DDBJ databases">
        <authorList>
            <person name="de Groot N.N."/>
        </authorList>
    </citation>
    <scope>NUCLEOTIDE SEQUENCE [LARGE SCALE GENOMIC DNA]</scope>
    <source>
        <strain evidence="11 12">DSM 22489</strain>
    </source>
</reference>
<evidence type="ECO:0000313" key="12">
    <source>
        <dbReference type="Proteomes" id="UP000236728"/>
    </source>
</evidence>
<evidence type="ECO:0000256" key="3">
    <source>
        <dbReference type="ARBA" id="ARBA00022448"/>
    </source>
</evidence>
<evidence type="ECO:0000256" key="9">
    <source>
        <dbReference type="RuleBase" id="RU365098"/>
    </source>
</evidence>
<dbReference type="GO" id="GO:0009055">
    <property type="term" value="F:electron transfer activity"/>
    <property type="evidence" value="ECO:0007669"/>
    <property type="project" value="UniProtKB-UniRule"/>
</dbReference>
<dbReference type="InterPro" id="IPR017896">
    <property type="entry name" value="4Fe4S_Fe-S-bd"/>
</dbReference>
<dbReference type="PROSITE" id="PS51379">
    <property type="entry name" value="4FE4S_FER_2"/>
    <property type="match status" value="2"/>
</dbReference>
<dbReference type="EMBL" id="FNVA01000004">
    <property type="protein sequence ID" value="SEG32556.1"/>
    <property type="molecule type" value="Genomic_DNA"/>
</dbReference>
<keyword evidence="4 9" id="KW-0004">4Fe-4S</keyword>
<dbReference type="InterPro" id="IPR050294">
    <property type="entry name" value="RnfB_subfamily"/>
</dbReference>
<feature type="domain" description="4Fe-4S ferredoxin-type" evidence="10">
    <location>
        <begin position="1"/>
        <end position="31"/>
    </location>
</feature>
<evidence type="ECO:0000256" key="5">
    <source>
        <dbReference type="ARBA" id="ARBA00022723"/>
    </source>
</evidence>
<organism evidence="11 12">
    <name type="scientific">Bryocella elongata</name>
    <dbReference type="NCBI Taxonomy" id="863522"/>
    <lineage>
        <taxon>Bacteria</taxon>
        <taxon>Pseudomonadati</taxon>
        <taxon>Acidobacteriota</taxon>
        <taxon>Terriglobia</taxon>
        <taxon>Terriglobales</taxon>
        <taxon>Acidobacteriaceae</taxon>
        <taxon>Bryocella</taxon>
    </lineage>
</organism>
<dbReference type="OrthoDB" id="9798098at2"/>
<dbReference type="InterPro" id="IPR000813">
    <property type="entry name" value="7Fe_ferredoxin"/>
</dbReference>
<evidence type="ECO:0000259" key="10">
    <source>
        <dbReference type="PROSITE" id="PS51379"/>
    </source>
</evidence>